<sequence length="256" mass="29125">MKLGELLNDYRSKYKISMDEFSKVSNLTKGYISMLEKNEHPRTKKPIIPSYETVQKIAKGMGISFEDLLTKLDADQEIAVNATPDFFLVSDIQKIYNQLKGFEKNKLLKYANNLLIKQESTEQLYAVTGLSASAAASGWGRGYGYDDGDIYTVYTTEKPPYHEISTMISGDSMEPEYHNGDMLYLVNEGISTYNGDLAVVVYDDRTYFKKVYTENGKLRLVSINEKYDDIYIDFPPAEDTYIRIFSVVGSFTPIEP</sequence>
<feature type="domain" description="HTH cro/C1-type" evidence="4">
    <location>
        <begin position="7"/>
        <end position="68"/>
    </location>
</feature>
<proteinExistence type="predicted"/>
<dbReference type="SUPFAM" id="SSF51306">
    <property type="entry name" value="LexA/Signal peptidase"/>
    <property type="match status" value="1"/>
</dbReference>
<dbReference type="PANTHER" id="PTHR40661:SF1">
    <property type="entry name" value="HTH CRO_C1-TYPE DOMAIN-CONTAINING PROTEIN"/>
    <property type="match status" value="1"/>
</dbReference>
<dbReference type="Proteomes" id="UP000182764">
    <property type="component" value="Unassembled WGS sequence"/>
</dbReference>
<dbReference type="SUPFAM" id="SSF47413">
    <property type="entry name" value="lambda repressor-like DNA-binding domains"/>
    <property type="match status" value="1"/>
</dbReference>
<dbReference type="Pfam" id="PF01381">
    <property type="entry name" value="HTH_3"/>
    <property type="match status" value="1"/>
</dbReference>
<dbReference type="PROSITE" id="PS50943">
    <property type="entry name" value="HTH_CROC1"/>
    <property type="match status" value="1"/>
</dbReference>
<dbReference type="Gene3D" id="2.10.109.10">
    <property type="entry name" value="Umud Fragment, subunit A"/>
    <property type="match status" value="1"/>
</dbReference>
<dbReference type="InterPro" id="IPR001387">
    <property type="entry name" value="Cro/C1-type_HTH"/>
</dbReference>
<evidence type="ECO:0000313" key="6">
    <source>
        <dbReference type="Proteomes" id="UP000182764"/>
    </source>
</evidence>
<dbReference type="CDD" id="cd06529">
    <property type="entry name" value="S24_LexA-like"/>
    <property type="match status" value="1"/>
</dbReference>
<dbReference type="InterPro" id="IPR015927">
    <property type="entry name" value="Peptidase_S24_S26A/B/C"/>
</dbReference>
<dbReference type="EMBL" id="FOBM01000018">
    <property type="protein sequence ID" value="SEM37005.1"/>
    <property type="molecule type" value="Genomic_DNA"/>
</dbReference>
<organism evidence="5 6">
    <name type="scientific">Streptococcus gallolyticus</name>
    <dbReference type="NCBI Taxonomy" id="315405"/>
    <lineage>
        <taxon>Bacteria</taxon>
        <taxon>Bacillati</taxon>
        <taxon>Bacillota</taxon>
        <taxon>Bacilli</taxon>
        <taxon>Lactobacillales</taxon>
        <taxon>Streptococcaceae</taxon>
        <taxon>Streptococcus</taxon>
    </lineage>
</organism>
<dbReference type="AlphaFoldDB" id="A0A1H7XTJ3"/>
<evidence type="ECO:0000259" key="4">
    <source>
        <dbReference type="PROSITE" id="PS50943"/>
    </source>
</evidence>
<evidence type="ECO:0000256" key="1">
    <source>
        <dbReference type="ARBA" id="ARBA00023015"/>
    </source>
</evidence>
<name>A0A1H7XTJ3_9STRE</name>
<dbReference type="Gene3D" id="1.10.260.40">
    <property type="entry name" value="lambda repressor-like DNA-binding domains"/>
    <property type="match status" value="1"/>
</dbReference>
<evidence type="ECO:0000256" key="3">
    <source>
        <dbReference type="ARBA" id="ARBA00023163"/>
    </source>
</evidence>
<evidence type="ECO:0000313" key="5">
    <source>
        <dbReference type="EMBL" id="SEM37005.1"/>
    </source>
</evidence>
<dbReference type="RefSeq" id="WP_074596859.1">
    <property type="nucleotide sequence ID" value="NZ_FNUH01000013.1"/>
</dbReference>
<dbReference type="InterPro" id="IPR010982">
    <property type="entry name" value="Lambda_DNA-bd_dom_sf"/>
</dbReference>
<gene>
    <name evidence="5" type="ORF">SAMN04487839_11849</name>
</gene>
<keyword evidence="1" id="KW-0805">Transcription regulation</keyword>
<keyword evidence="3" id="KW-0804">Transcription</keyword>
<dbReference type="Pfam" id="PF00717">
    <property type="entry name" value="Peptidase_S24"/>
    <property type="match status" value="1"/>
</dbReference>
<protein>
    <submittedName>
        <fullName evidence="5">Helix-turn-helix domain-containing protein</fullName>
    </submittedName>
</protein>
<reference evidence="5 6" key="1">
    <citation type="submission" date="2016-10" db="EMBL/GenBank/DDBJ databases">
        <authorList>
            <person name="de Groot N.N."/>
        </authorList>
    </citation>
    <scope>NUCLEOTIDE SEQUENCE [LARGE SCALE GENOMIC DNA]</scope>
    <source>
        <strain evidence="5 6">VTM1R29</strain>
    </source>
</reference>
<dbReference type="GO" id="GO:0003677">
    <property type="term" value="F:DNA binding"/>
    <property type="evidence" value="ECO:0007669"/>
    <property type="project" value="UniProtKB-KW"/>
</dbReference>
<evidence type="ECO:0000256" key="2">
    <source>
        <dbReference type="ARBA" id="ARBA00023125"/>
    </source>
</evidence>
<keyword evidence="2" id="KW-0238">DNA-binding</keyword>
<accession>A0A1H7XTJ3</accession>
<dbReference type="InterPro" id="IPR036286">
    <property type="entry name" value="LexA/Signal_pep-like_sf"/>
</dbReference>
<dbReference type="InterPro" id="IPR039418">
    <property type="entry name" value="LexA-like"/>
</dbReference>
<dbReference type="SMART" id="SM00530">
    <property type="entry name" value="HTH_XRE"/>
    <property type="match status" value="1"/>
</dbReference>
<dbReference type="PANTHER" id="PTHR40661">
    <property type="match status" value="1"/>
</dbReference>